<dbReference type="Proteomes" id="UP000182332">
    <property type="component" value="Unassembled WGS sequence"/>
</dbReference>
<protein>
    <submittedName>
        <fullName evidence="15">Cytochrome b561</fullName>
    </submittedName>
</protein>
<keyword evidence="10" id="KW-0408">Iron</keyword>
<dbReference type="InterPro" id="IPR052168">
    <property type="entry name" value="Cytochrome_b561_oxidase"/>
</dbReference>
<dbReference type="InterPro" id="IPR016174">
    <property type="entry name" value="Di-haem_cyt_TM"/>
</dbReference>
<dbReference type="InterPro" id="IPR011577">
    <property type="entry name" value="Cyt_b561_bac/Ni-Hgenase"/>
</dbReference>
<dbReference type="GO" id="GO:0046872">
    <property type="term" value="F:metal ion binding"/>
    <property type="evidence" value="ECO:0007669"/>
    <property type="project" value="UniProtKB-KW"/>
</dbReference>
<evidence type="ECO:0000256" key="2">
    <source>
        <dbReference type="ARBA" id="ARBA00004651"/>
    </source>
</evidence>
<keyword evidence="9 13" id="KW-1133">Transmembrane helix</keyword>
<feature type="domain" description="Cytochrome b561 bacterial/Ni-hydrogenase" evidence="14">
    <location>
        <begin position="19"/>
        <end position="179"/>
    </location>
</feature>
<keyword evidence="6 13" id="KW-0812">Transmembrane</keyword>
<keyword evidence="3" id="KW-0813">Transport</keyword>
<feature type="transmembrane region" description="Helical" evidence="13">
    <location>
        <begin position="101"/>
        <end position="126"/>
    </location>
</feature>
<evidence type="ECO:0000256" key="7">
    <source>
        <dbReference type="ARBA" id="ARBA00022723"/>
    </source>
</evidence>
<dbReference type="GO" id="GO:0022904">
    <property type="term" value="P:respiratory electron transport chain"/>
    <property type="evidence" value="ECO:0007669"/>
    <property type="project" value="InterPro"/>
</dbReference>
<evidence type="ECO:0000256" key="10">
    <source>
        <dbReference type="ARBA" id="ARBA00023004"/>
    </source>
</evidence>
<evidence type="ECO:0000256" key="13">
    <source>
        <dbReference type="SAM" id="Phobius"/>
    </source>
</evidence>
<keyword evidence="4" id="KW-1003">Cell membrane</keyword>
<dbReference type="EMBL" id="FOHW01000015">
    <property type="protein sequence ID" value="SET51047.1"/>
    <property type="molecule type" value="Genomic_DNA"/>
</dbReference>
<feature type="transmembrane region" description="Helical" evidence="13">
    <location>
        <begin position="146"/>
        <end position="170"/>
    </location>
</feature>
<feature type="transmembrane region" description="Helical" evidence="13">
    <location>
        <begin position="59"/>
        <end position="80"/>
    </location>
</feature>
<accession>A0A1I0EZD3</accession>
<dbReference type="Pfam" id="PF01292">
    <property type="entry name" value="Ni_hydr_CYTB"/>
    <property type="match status" value="1"/>
</dbReference>
<dbReference type="SUPFAM" id="SSF81342">
    <property type="entry name" value="Transmembrane di-heme cytochromes"/>
    <property type="match status" value="1"/>
</dbReference>
<dbReference type="GO" id="GO:0005886">
    <property type="term" value="C:plasma membrane"/>
    <property type="evidence" value="ECO:0007669"/>
    <property type="project" value="UniProtKB-SubCell"/>
</dbReference>
<comment type="cofactor">
    <cofactor evidence="1">
        <name>heme b</name>
        <dbReference type="ChEBI" id="CHEBI:60344"/>
    </cofactor>
</comment>
<sequence length="183" mass="20019">MTPPNTASPEQSSGETSAYSRTRIFLHWLSATVILWATFSGFGVALLDQSDPIRQWVEWFNPQLTSLFIPFFVWRLWLAIKAPSFSTAKNAQARLASAAHKAIYGTVAGVLITGVLMMSHPVMLLALVPLPQLIHSKIALLELHQVHHVLCAVLAGLVALHLAAVVLHQVRGKSVLGRMRGTV</sequence>
<keyword evidence="11 13" id="KW-0472">Membrane</keyword>
<name>A0A1I0EZD3_9PSED</name>
<keyword evidence="8" id="KW-0249">Electron transport</keyword>
<evidence type="ECO:0000313" key="16">
    <source>
        <dbReference type="Proteomes" id="UP000182332"/>
    </source>
</evidence>
<gene>
    <name evidence="15" type="ORF">SAMN05216197_11562</name>
</gene>
<evidence type="ECO:0000259" key="14">
    <source>
        <dbReference type="Pfam" id="PF01292"/>
    </source>
</evidence>
<evidence type="ECO:0000256" key="6">
    <source>
        <dbReference type="ARBA" id="ARBA00022692"/>
    </source>
</evidence>
<comment type="subcellular location">
    <subcellularLocation>
        <location evidence="2">Cell membrane</location>
        <topology evidence="2">Multi-pass membrane protein</topology>
    </subcellularLocation>
</comment>
<evidence type="ECO:0000256" key="5">
    <source>
        <dbReference type="ARBA" id="ARBA00022617"/>
    </source>
</evidence>
<dbReference type="PANTHER" id="PTHR30529">
    <property type="entry name" value="CYTOCHROME B561"/>
    <property type="match status" value="1"/>
</dbReference>
<organism evidence="15 16">
    <name type="scientific">Pseudomonas graminis</name>
    <dbReference type="NCBI Taxonomy" id="158627"/>
    <lineage>
        <taxon>Bacteria</taxon>
        <taxon>Pseudomonadati</taxon>
        <taxon>Pseudomonadota</taxon>
        <taxon>Gammaproteobacteria</taxon>
        <taxon>Pseudomonadales</taxon>
        <taxon>Pseudomonadaceae</taxon>
        <taxon>Pseudomonas</taxon>
    </lineage>
</organism>
<evidence type="ECO:0000256" key="12">
    <source>
        <dbReference type="ARBA" id="ARBA00037975"/>
    </source>
</evidence>
<keyword evidence="7" id="KW-0479">Metal-binding</keyword>
<dbReference type="GO" id="GO:0009055">
    <property type="term" value="F:electron transfer activity"/>
    <property type="evidence" value="ECO:0007669"/>
    <property type="project" value="InterPro"/>
</dbReference>
<evidence type="ECO:0000256" key="9">
    <source>
        <dbReference type="ARBA" id="ARBA00022989"/>
    </source>
</evidence>
<evidence type="ECO:0000256" key="8">
    <source>
        <dbReference type="ARBA" id="ARBA00022982"/>
    </source>
</evidence>
<reference evidence="15 16" key="1">
    <citation type="submission" date="2016-10" db="EMBL/GenBank/DDBJ databases">
        <authorList>
            <person name="de Groot N.N."/>
        </authorList>
    </citation>
    <scope>NUCLEOTIDE SEQUENCE [LARGE SCALE GENOMIC DNA]</scope>
    <source>
        <strain evidence="15 16">DSM 11363</strain>
    </source>
</reference>
<comment type="similarity">
    <text evidence="12">Belongs to the cytochrome b561 family.</text>
</comment>
<evidence type="ECO:0000256" key="1">
    <source>
        <dbReference type="ARBA" id="ARBA00001970"/>
    </source>
</evidence>
<dbReference type="PANTHER" id="PTHR30529:SF1">
    <property type="entry name" value="CYTOCHROME B561 HOMOLOG 2"/>
    <property type="match status" value="1"/>
</dbReference>
<evidence type="ECO:0000256" key="11">
    <source>
        <dbReference type="ARBA" id="ARBA00023136"/>
    </source>
</evidence>
<dbReference type="AlphaFoldDB" id="A0A1I0EZD3"/>
<keyword evidence="5" id="KW-0349">Heme</keyword>
<evidence type="ECO:0000313" key="15">
    <source>
        <dbReference type="EMBL" id="SET51047.1"/>
    </source>
</evidence>
<feature type="transmembrane region" description="Helical" evidence="13">
    <location>
        <begin position="25"/>
        <end position="47"/>
    </location>
</feature>
<dbReference type="GO" id="GO:0020037">
    <property type="term" value="F:heme binding"/>
    <property type="evidence" value="ECO:0007669"/>
    <property type="project" value="TreeGrafter"/>
</dbReference>
<proteinExistence type="inferred from homology"/>
<evidence type="ECO:0000256" key="3">
    <source>
        <dbReference type="ARBA" id="ARBA00022448"/>
    </source>
</evidence>
<evidence type="ECO:0000256" key="4">
    <source>
        <dbReference type="ARBA" id="ARBA00022475"/>
    </source>
</evidence>